<dbReference type="AlphaFoldDB" id="A0A1J4K0D9"/>
<dbReference type="PANTHER" id="PTHR24159">
    <property type="match status" value="1"/>
</dbReference>
<dbReference type="PANTHER" id="PTHR24159:SF5">
    <property type="entry name" value="ANK_REP_REGION DOMAIN-CONTAINING PROTEIN"/>
    <property type="match status" value="1"/>
</dbReference>
<dbReference type="EMBL" id="MLAK01000783">
    <property type="protein sequence ID" value="OHT04699.1"/>
    <property type="molecule type" value="Genomic_DNA"/>
</dbReference>
<dbReference type="SUPFAM" id="SSF48403">
    <property type="entry name" value="Ankyrin repeat"/>
    <property type="match status" value="1"/>
</dbReference>
<gene>
    <name evidence="1" type="ORF">TRFO_27700</name>
</gene>
<sequence>MSVDHETQLKQELEILEKIQEMMMYILDCDEECVFHEINKLFTFIESISISTNFSIYEGFLRILMNLSLYFTLPQKYQKRQSVFYDILNQLIVKHSLKTVFHPLTIYCIFQQNKHILLFLLENGIIDISLIKKEIYQHTNKNFLLFFLPEIEKSDSKFWKEQKKLFHISKEEIFKIYNNVTLQNSNDKIEKDQERNNKCETFYEIRKENHSNEEIARIIRKDDLNSFLNFFVNNHDFDHGYTIKPSVFENNPDMNRDTDGISLLEYSMAFGSINIFRYLWLNHAKYSENSLKYSIIGGNYEIIHILEEESQYQFPEDCYWVSIKYDRNEISEYLLTSILREQSLFTQKFNFNDPSPNLKIVKEYLKKMISNKIGTYNESDIFNTAINHKIIYSDQLYFSHDFYEHIPYFCFCFLIHQSSIDMNSYNDIFLLTHHYSLISFGIYECF</sequence>
<organism evidence="1 2">
    <name type="scientific">Tritrichomonas foetus</name>
    <dbReference type="NCBI Taxonomy" id="1144522"/>
    <lineage>
        <taxon>Eukaryota</taxon>
        <taxon>Metamonada</taxon>
        <taxon>Parabasalia</taxon>
        <taxon>Tritrichomonadida</taxon>
        <taxon>Tritrichomonadidae</taxon>
        <taxon>Tritrichomonas</taxon>
    </lineage>
</organism>
<protein>
    <submittedName>
        <fullName evidence="1">Uncharacterized protein</fullName>
    </submittedName>
</protein>
<keyword evidence="2" id="KW-1185">Reference proteome</keyword>
<dbReference type="Proteomes" id="UP000179807">
    <property type="component" value="Unassembled WGS sequence"/>
</dbReference>
<name>A0A1J4K0D9_9EUKA</name>
<evidence type="ECO:0000313" key="1">
    <source>
        <dbReference type="EMBL" id="OHT04699.1"/>
    </source>
</evidence>
<evidence type="ECO:0000313" key="2">
    <source>
        <dbReference type="Proteomes" id="UP000179807"/>
    </source>
</evidence>
<dbReference type="VEuPathDB" id="TrichDB:TRFO_27700"/>
<dbReference type="RefSeq" id="XP_068357835.1">
    <property type="nucleotide sequence ID" value="XM_068505718.1"/>
</dbReference>
<reference evidence="1" key="1">
    <citation type="submission" date="2016-10" db="EMBL/GenBank/DDBJ databases">
        <authorList>
            <person name="Benchimol M."/>
            <person name="Almeida L.G."/>
            <person name="Vasconcelos A.T."/>
            <person name="Perreira-Neves A."/>
            <person name="Rosa I.A."/>
            <person name="Tasca T."/>
            <person name="Bogo M.R."/>
            <person name="de Souza W."/>
        </authorList>
    </citation>
    <scope>NUCLEOTIDE SEQUENCE [LARGE SCALE GENOMIC DNA]</scope>
    <source>
        <strain evidence="1">K</strain>
    </source>
</reference>
<comment type="caution">
    <text evidence="1">The sequence shown here is derived from an EMBL/GenBank/DDBJ whole genome shotgun (WGS) entry which is preliminary data.</text>
</comment>
<dbReference type="GeneID" id="94840422"/>
<accession>A0A1J4K0D9</accession>
<dbReference type="InterPro" id="IPR036770">
    <property type="entry name" value="Ankyrin_rpt-contain_sf"/>
</dbReference>
<proteinExistence type="predicted"/>